<keyword evidence="4" id="KW-1185">Reference proteome</keyword>
<reference evidence="3 4" key="1">
    <citation type="submission" date="2016-03" db="EMBL/GenBank/DDBJ databases">
        <title>Genome sequence of Pontibacter sp. nov., of the family cytophagaceae, isolated from marine sediment of the Yellow Sea, China.</title>
        <authorList>
            <person name="Zhang G."/>
            <person name="Zhang R."/>
        </authorList>
    </citation>
    <scope>NUCLEOTIDE SEQUENCE [LARGE SCALE GENOMIC DNA]</scope>
    <source>
        <strain evidence="3 4">S10-8</strain>
    </source>
</reference>
<dbReference type="InterPro" id="IPR000477">
    <property type="entry name" value="RT_dom"/>
</dbReference>
<evidence type="ECO:0000259" key="2">
    <source>
        <dbReference type="PROSITE" id="PS50878"/>
    </source>
</evidence>
<gene>
    <name evidence="3" type="ORF">A3841_13715</name>
</gene>
<comment type="similarity">
    <text evidence="1">Belongs to the bacterial reverse transcriptase family.</text>
</comment>
<feature type="domain" description="Reverse transcriptase" evidence="2">
    <location>
        <begin position="50"/>
        <end position="292"/>
    </location>
</feature>
<accession>A0A1Q5PF98</accession>
<dbReference type="InterPro" id="IPR043502">
    <property type="entry name" value="DNA/RNA_pol_sf"/>
</dbReference>
<dbReference type="RefSeq" id="WP_073851515.1">
    <property type="nucleotide sequence ID" value="NZ_LVWA01000004.1"/>
</dbReference>
<proteinExistence type="inferred from homology"/>
<evidence type="ECO:0000313" key="3">
    <source>
        <dbReference type="EMBL" id="OKL40897.1"/>
    </source>
</evidence>
<sequence length="694" mass="80434">MKDLRRFYEIDNLKKSWKWLNTSVKYDYKSYFRNLYKAYALSNEESIKDLRKRLKDGTYIPSHSTKVYIPKKSGILRPFTLLSIEDQIVYQALVNIIADKLLTKVEGNYNKVNFGNRYNGPKATFFFKDWKKGYSLFNRTLIKSYQNGLTTTATFDLTAFYDSIDHKVLGYILSTHGLGDDFIKFLTDCLGKWTCNTGEGLYHGHGIPQGPMASSLLAEVVMHYVDEEFKKSKLPVKYLRYVDDIRLMALDERGVKQGLLALDLLSKRVGLFPQPAKIDIHEITNVFDEIKTISQDPEIREAEKSMSAEKVLNKLSKLTKGDKINNETQFKYLLNIATPSTQLNNKLLQVLNKQQHLYEPVLRYYESLPKLSKRVSEELVHQIKTNNLYEETTAMYLRCCLNRIHKDYYDDIINICLNYVRIIDTLRSPTLRSIILTWLLCDLKLTYIDLERLLAKSSSWTIQSIIGEIKKDHYGVASYQELINSLLINDSSDVALSAAYLCISNDLKVTVEKNTINPLAQIPLSKLGKIKTPIYRNSTISDSLKIILKERLPECDWKRLFGRKHPKCERQLFMCRSYMQTDATAYFNQLDVFNDLLLDSLYKVDNQLGSYTLGKIGSVLNSIRLQTLYPKFYKLCDIVHNLRLKSELSHPLEKSTNKYTRRLRFAEIKRNKKTMKEGYLEVISKVNALSQVPV</sequence>
<protein>
    <recommendedName>
        <fullName evidence="2">Reverse transcriptase domain-containing protein</fullName>
    </recommendedName>
</protein>
<dbReference type="SUPFAM" id="SSF56672">
    <property type="entry name" value="DNA/RNA polymerases"/>
    <property type="match status" value="1"/>
</dbReference>
<comment type="caution">
    <text evidence="3">The sequence shown here is derived from an EMBL/GenBank/DDBJ whole genome shotgun (WGS) entry which is preliminary data.</text>
</comment>
<dbReference type="InterPro" id="IPR051083">
    <property type="entry name" value="GrpII_Intron_Splice-Mob/Def"/>
</dbReference>
<dbReference type="PANTHER" id="PTHR34047:SF8">
    <property type="entry name" value="PROTEIN YKFC"/>
    <property type="match status" value="1"/>
</dbReference>
<dbReference type="PANTHER" id="PTHR34047">
    <property type="entry name" value="NUCLEAR INTRON MATURASE 1, MITOCHONDRIAL-RELATED"/>
    <property type="match status" value="1"/>
</dbReference>
<name>A0A1Q5PF98_9BACT</name>
<organism evidence="3 4">
    <name type="scientific">Pontibacter flavimaris</name>
    <dbReference type="NCBI Taxonomy" id="1797110"/>
    <lineage>
        <taxon>Bacteria</taxon>
        <taxon>Pseudomonadati</taxon>
        <taxon>Bacteroidota</taxon>
        <taxon>Cytophagia</taxon>
        <taxon>Cytophagales</taxon>
        <taxon>Hymenobacteraceae</taxon>
        <taxon>Pontibacter</taxon>
    </lineage>
</organism>
<dbReference type="AlphaFoldDB" id="A0A1Q5PF98"/>
<dbReference type="PROSITE" id="PS50878">
    <property type="entry name" value="RT_POL"/>
    <property type="match status" value="1"/>
</dbReference>
<dbReference type="EMBL" id="LVWA01000004">
    <property type="protein sequence ID" value="OKL40897.1"/>
    <property type="molecule type" value="Genomic_DNA"/>
</dbReference>
<dbReference type="Proteomes" id="UP000186551">
    <property type="component" value="Unassembled WGS sequence"/>
</dbReference>
<dbReference type="OrthoDB" id="9780724at2"/>
<evidence type="ECO:0000256" key="1">
    <source>
        <dbReference type="ARBA" id="ARBA00034120"/>
    </source>
</evidence>
<dbReference type="Pfam" id="PF00078">
    <property type="entry name" value="RVT_1"/>
    <property type="match status" value="1"/>
</dbReference>
<evidence type="ECO:0000313" key="4">
    <source>
        <dbReference type="Proteomes" id="UP000186551"/>
    </source>
</evidence>
<dbReference type="CDD" id="cd01646">
    <property type="entry name" value="RT_Bac_retron_I"/>
    <property type="match status" value="1"/>
</dbReference>